<feature type="region of interest" description="Disordered" evidence="1">
    <location>
        <begin position="173"/>
        <end position="256"/>
    </location>
</feature>
<dbReference type="RefSeq" id="XP_064661531.1">
    <property type="nucleotide sequence ID" value="XM_064800192.1"/>
</dbReference>
<name>A0AAV9PHN7_9PEZI</name>
<dbReference type="GeneID" id="89924280"/>
<gene>
    <name evidence="2" type="ORF">LTR77_002933</name>
</gene>
<feature type="compositionally biased region" description="Basic and acidic residues" evidence="1">
    <location>
        <begin position="74"/>
        <end position="86"/>
    </location>
</feature>
<evidence type="ECO:0000313" key="2">
    <source>
        <dbReference type="EMBL" id="KAK5172813.1"/>
    </source>
</evidence>
<organism evidence="2 3">
    <name type="scientific">Saxophila tyrrhenica</name>
    <dbReference type="NCBI Taxonomy" id="1690608"/>
    <lineage>
        <taxon>Eukaryota</taxon>
        <taxon>Fungi</taxon>
        <taxon>Dikarya</taxon>
        <taxon>Ascomycota</taxon>
        <taxon>Pezizomycotina</taxon>
        <taxon>Dothideomycetes</taxon>
        <taxon>Dothideomycetidae</taxon>
        <taxon>Mycosphaerellales</taxon>
        <taxon>Extremaceae</taxon>
        <taxon>Saxophila</taxon>
    </lineage>
</organism>
<dbReference type="Proteomes" id="UP001337655">
    <property type="component" value="Unassembled WGS sequence"/>
</dbReference>
<comment type="caution">
    <text evidence="2">The sequence shown here is derived from an EMBL/GenBank/DDBJ whole genome shotgun (WGS) entry which is preliminary data.</text>
</comment>
<feature type="region of interest" description="Disordered" evidence="1">
    <location>
        <begin position="1"/>
        <end position="104"/>
    </location>
</feature>
<reference evidence="2 3" key="1">
    <citation type="submission" date="2023-08" db="EMBL/GenBank/DDBJ databases">
        <title>Black Yeasts Isolated from many extreme environments.</title>
        <authorList>
            <person name="Coleine C."/>
            <person name="Stajich J.E."/>
            <person name="Selbmann L."/>
        </authorList>
    </citation>
    <scope>NUCLEOTIDE SEQUENCE [LARGE SCALE GENOMIC DNA]</scope>
    <source>
        <strain evidence="2 3">CCFEE 5935</strain>
    </source>
</reference>
<proteinExistence type="predicted"/>
<sequence>MADQKFQQQQVGHAPHTEQEVAESIKDAQIHRDSLTEPKSAGGNVESPNTRLDPQAERDLFGTSMSSVAGNHGSEPRSFSHADNDSSRSQFTPSKQEVSSGNGEAVDGKSIHVVLKDVEVDISSKVAAVLASVVVPTHAKEGLRATEGLNNDSTGPISTTYHVTAQVTITHAEPSKQGPESTQQVLAPSAPAPQAAVPHRPTPQQAVPVRTNQVQPSSARPTTAQKSVAQASAPAPAPAASASPPHNSMPPPAAPASMLANLKLSSRADPEAHLTDPSIAGHLLPPIVILFRMGKASKSKALGQFAIDLIGEALWKQELPTYMNAAPLPSDEEAVNPLLWAAVRIIRMEDAERAGYLEGLLQAFKLELDEVDEPAA</sequence>
<keyword evidence="3" id="KW-1185">Reference proteome</keyword>
<accession>A0AAV9PHN7</accession>
<protein>
    <submittedName>
        <fullName evidence="2">Uncharacterized protein</fullName>
    </submittedName>
</protein>
<feature type="compositionally biased region" description="Polar residues" evidence="1">
    <location>
        <begin position="202"/>
        <end position="228"/>
    </location>
</feature>
<dbReference type="EMBL" id="JAVRRT010000004">
    <property type="protein sequence ID" value="KAK5172813.1"/>
    <property type="molecule type" value="Genomic_DNA"/>
</dbReference>
<dbReference type="AlphaFoldDB" id="A0AAV9PHN7"/>
<feature type="compositionally biased region" description="Basic and acidic residues" evidence="1">
    <location>
        <begin position="15"/>
        <end position="36"/>
    </location>
</feature>
<feature type="compositionally biased region" description="Low complexity" evidence="1">
    <location>
        <begin position="187"/>
        <end position="198"/>
    </location>
</feature>
<feature type="compositionally biased region" description="Polar residues" evidence="1">
    <location>
        <begin position="1"/>
        <end position="11"/>
    </location>
</feature>
<feature type="compositionally biased region" description="Polar residues" evidence="1">
    <location>
        <begin position="87"/>
        <end position="102"/>
    </location>
</feature>
<evidence type="ECO:0000313" key="3">
    <source>
        <dbReference type="Proteomes" id="UP001337655"/>
    </source>
</evidence>
<evidence type="ECO:0000256" key="1">
    <source>
        <dbReference type="SAM" id="MobiDB-lite"/>
    </source>
</evidence>
<feature type="compositionally biased region" description="Low complexity" evidence="1">
    <location>
        <begin position="229"/>
        <end position="246"/>
    </location>
</feature>